<proteinExistence type="predicted"/>
<dbReference type="AlphaFoldDB" id="A0AAE3ZX49"/>
<sequence length="176" mass="19425">MRIKVRYVAVIAGALAAMALPGAAHAAPGLEPSYIRNVGLDGCLTAVRDDSTGGSIVRVKPCDGSFAQIWLTRELDVDADGRPVFTVRKNVRECLELIGEYLPDNGRLALRDCDETNPHQVFRASKSDWSVPTWRVSNPLSESWLRAYHQHEAPYVAETKEWPGAFAEWEHVPVAG</sequence>
<organism evidence="2 3">
    <name type="scientific">Catenuloplanes niger</name>
    <dbReference type="NCBI Taxonomy" id="587534"/>
    <lineage>
        <taxon>Bacteria</taxon>
        <taxon>Bacillati</taxon>
        <taxon>Actinomycetota</taxon>
        <taxon>Actinomycetes</taxon>
        <taxon>Micromonosporales</taxon>
        <taxon>Micromonosporaceae</taxon>
        <taxon>Catenuloplanes</taxon>
    </lineage>
</organism>
<keyword evidence="3" id="KW-1185">Reference proteome</keyword>
<feature type="chain" id="PRO_5041947756" description="Ricin B lectin domain-containing protein" evidence="1">
    <location>
        <begin position="27"/>
        <end position="176"/>
    </location>
</feature>
<gene>
    <name evidence="2" type="ORF">J2S44_006787</name>
</gene>
<reference evidence="2 3" key="1">
    <citation type="submission" date="2023-07" db="EMBL/GenBank/DDBJ databases">
        <title>Sequencing the genomes of 1000 actinobacteria strains.</title>
        <authorList>
            <person name="Klenk H.-P."/>
        </authorList>
    </citation>
    <scope>NUCLEOTIDE SEQUENCE [LARGE SCALE GENOMIC DNA]</scope>
    <source>
        <strain evidence="2 3">DSM 44711</strain>
    </source>
</reference>
<dbReference type="Proteomes" id="UP001183629">
    <property type="component" value="Unassembled WGS sequence"/>
</dbReference>
<dbReference type="SUPFAM" id="SSF50370">
    <property type="entry name" value="Ricin B-like lectins"/>
    <property type="match status" value="1"/>
</dbReference>
<dbReference type="CDD" id="cd00161">
    <property type="entry name" value="beta-trefoil_Ricin-like"/>
    <property type="match status" value="1"/>
</dbReference>
<keyword evidence="1" id="KW-0732">Signal</keyword>
<name>A0AAE3ZX49_9ACTN</name>
<dbReference type="PROSITE" id="PS50231">
    <property type="entry name" value="RICIN_B_LECTIN"/>
    <property type="match status" value="1"/>
</dbReference>
<evidence type="ECO:0000256" key="1">
    <source>
        <dbReference type="SAM" id="SignalP"/>
    </source>
</evidence>
<evidence type="ECO:0008006" key="4">
    <source>
        <dbReference type="Google" id="ProtNLM"/>
    </source>
</evidence>
<evidence type="ECO:0000313" key="2">
    <source>
        <dbReference type="EMBL" id="MDR7326537.1"/>
    </source>
</evidence>
<dbReference type="EMBL" id="JAVDYC010000001">
    <property type="protein sequence ID" value="MDR7326537.1"/>
    <property type="molecule type" value="Genomic_DNA"/>
</dbReference>
<dbReference type="Gene3D" id="2.80.10.50">
    <property type="match status" value="1"/>
</dbReference>
<comment type="caution">
    <text evidence="2">The sequence shown here is derived from an EMBL/GenBank/DDBJ whole genome shotgun (WGS) entry which is preliminary data.</text>
</comment>
<dbReference type="RefSeq" id="WP_310422397.1">
    <property type="nucleotide sequence ID" value="NZ_JAVDYC010000001.1"/>
</dbReference>
<accession>A0AAE3ZX49</accession>
<dbReference type="InterPro" id="IPR035992">
    <property type="entry name" value="Ricin_B-like_lectins"/>
</dbReference>
<protein>
    <recommendedName>
        <fullName evidence="4">Ricin B lectin domain-containing protein</fullName>
    </recommendedName>
</protein>
<evidence type="ECO:0000313" key="3">
    <source>
        <dbReference type="Proteomes" id="UP001183629"/>
    </source>
</evidence>
<feature type="signal peptide" evidence="1">
    <location>
        <begin position="1"/>
        <end position="26"/>
    </location>
</feature>